<evidence type="ECO:0000256" key="2">
    <source>
        <dbReference type="ARBA" id="ARBA00022963"/>
    </source>
</evidence>
<protein>
    <submittedName>
        <fullName evidence="6">NTE family protein</fullName>
    </submittedName>
</protein>
<dbReference type="RefSeq" id="WP_115878872.1">
    <property type="nucleotide sequence ID" value="NZ_QTTQ01000009.1"/>
</dbReference>
<feature type="short sequence motif" description="GXSXG" evidence="4">
    <location>
        <begin position="36"/>
        <end position="40"/>
    </location>
</feature>
<dbReference type="InterPro" id="IPR016035">
    <property type="entry name" value="Acyl_Trfase/lysoPLipase"/>
</dbReference>
<keyword evidence="2 4" id="KW-0442">Lipid degradation</keyword>
<feature type="active site" description="Nucleophile" evidence="4">
    <location>
        <position position="38"/>
    </location>
</feature>
<dbReference type="OrthoDB" id="9770965at2"/>
<keyword evidence="3 4" id="KW-0443">Lipid metabolism</keyword>
<proteinExistence type="predicted"/>
<dbReference type="AlphaFoldDB" id="A0A3D9RTJ5"/>
<evidence type="ECO:0000256" key="4">
    <source>
        <dbReference type="PROSITE-ProRule" id="PRU01161"/>
    </source>
</evidence>
<comment type="caution">
    <text evidence="6">The sequence shown here is derived from an EMBL/GenBank/DDBJ whole genome shotgun (WGS) entry which is preliminary data.</text>
</comment>
<dbReference type="CDD" id="cd07205">
    <property type="entry name" value="Pat_PNPLA6_PNPLA7_NTE1_like"/>
    <property type="match status" value="1"/>
</dbReference>
<organism evidence="6 7">
    <name type="scientific">Lutibacter oceani</name>
    <dbReference type="NCBI Taxonomy" id="1853311"/>
    <lineage>
        <taxon>Bacteria</taxon>
        <taxon>Pseudomonadati</taxon>
        <taxon>Bacteroidota</taxon>
        <taxon>Flavobacteriia</taxon>
        <taxon>Flavobacteriales</taxon>
        <taxon>Flavobacteriaceae</taxon>
        <taxon>Lutibacter</taxon>
    </lineage>
</organism>
<dbReference type="Gene3D" id="3.40.1090.10">
    <property type="entry name" value="Cytosolic phospholipase A2 catalytic domain"/>
    <property type="match status" value="2"/>
</dbReference>
<dbReference type="GO" id="GO:0016787">
    <property type="term" value="F:hydrolase activity"/>
    <property type="evidence" value="ECO:0007669"/>
    <property type="project" value="UniProtKB-UniRule"/>
</dbReference>
<dbReference type="PROSITE" id="PS51635">
    <property type="entry name" value="PNPLA"/>
    <property type="match status" value="1"/>
</dbReference>
<dbReference type="InterPro" id="IPR002641">
    <property type="entry name" value="PNPLA_dom"/>
</dbReference>
<dbReference type="InterPro" id="IPR050301">
    <property type="entry name" value="NTE"/>
</dbReference>
<evidence type="ECO:0000256" key="1">
    <source>
        <dbReference type="ARBA" id="ARBA00022801"/>
    </source>
</evidence>
<feature type="short sequence motif" description="GXGXXG" evidence="4">
    <location>
        <begin position="9"/>
        <end position="14"/>
    </location>
</feature>
<feature type="short sequence motif" description="DGA/G" evidence="4">
    <location>
        <begin position="150"/>
        <end position="152"/>
    </location>
</feature>
<dbReference type="PANTHER" id="PTHR14226">
    <property type="entry name" value="NEUROPATHY TARGET ESTERASE/SWISS CHEESE D.MELANOGASTER"/>
    <property type="match status" value="1"/>
</dbReference>
<keyword evidence="1 4" id="KW-0378">Hydrolase</keyword>
<dbReference type="PANTHER" id="PTHR14226:SF29">
    <property type="entry name" value="NEUROPATHY TARGET ESTERASE SWS"/>
    <property type="match status" value="1"/>
</dbReference>
<dbReference type="Proteomes" id="UP000256429">
    <property type="component" value="Unassembled WGS sequence"/>
</dbReference>
<evidence type="ECO:0000256" key="3">
    <source>
        <dbReference type="ARBA" id="ARBA00023098"/>
    </source>
</evidence>
<dbReference type="EMBL" id="QTTQ01000009">
    <property type="protein sequence ID" value="REE82778.1"/>
    <property type="molecule type" value="Genomic_DNA"/>
</dbReference>
<dbReference type="Pfam" id="PF01734">
    <property type="entry name" value="Patatin"/>
    <property type="match status" value="1"/>
</dbReference>
<dbReference type="SUPFAM" id="SSF52151">
    <property type="entry name" value="FabD/lysophospholipase-like"/>
    <property type="match status" value="1"/>
</dbReference>
<keyword evidence="7" id="KW-1185">Reference proteome</keyword>
<feature type="domain" description="PNPLA" evidence="5">
    <location>
        <begin position="5"/>
        <end position="163"/>
    </location>
</feature>
<evidence type="ECO:0000259" key="5">
    <source>
        <dbReference type="PROSITE" id="PS51635"/>
    </source>
</evidence>
<reference evidence="6 7" key="1">
    <citation type="submission" date="2018-08" db="EMBL/GenBank/DDBJ databases">
        <title>Genomic Encyclopedia of Type Strains, Phase III (KMG-III): the genomes of soil and plant-associated and newly described type strains.</title>
        <authorList>
            <person name="Whitman W."/>
        </authorList>
    </citation>
    <scope>NUCLEOTIDE SEQUENCE [LARGE SCALE GENOMIC DNA]</scope>
    <source>
        <strain evidence="6 7">325-5</strain>
    </source>
</reference>
<sequence>MNIGLVLSGGGARGIAHIGVIKALEEYKISASHIAGTSSGAIVGALYANGCSWSEMLDFFNSIQIFSFDKYAVNKPGFIDTEKFYEIFLRYLPIDNFKNLKKNLFITATNLLNGELKVFSEGELIKPILASAAFPGLFTPVKIDQDYYIDGGTLNNFPVDIIKTLCDKIIGVNVNPFDDVVENLILKHSYNILERALKIKNANEFSSKFEACDLIISPKNLSNYSIFYLKNIDEIFQLGYKEAIEILESKKGVQFLKQENY</sequence>
<evidence type="ECO:0000313" key="6">
    <source>
        <dbReference type="EMBL" id="REE82778.1"/>
    </source>
</evidence>
<evidence type="ECO:0000313" key="7">
    <source>
        <dbReference type="Proteomes" id="UP000256429"/>
    </source>
</evidence>
<name>A0A3D9RTJ5_9FLAO</name>
<feature type="active site" description="Proton acceptor" evidence="4">
    <location>
        <position position="150"/>
    </location>
</feature>
<accession>A0A3D9RTJ5</accession>
<dbReference type="GO" id="GO:0016042">
    <property type="term" value="P:lipid catabolic process"/>
    <property type="evidence" value="ECO:0007669"/>
    <property type="project" value="UniProtKB-UniRule"/>
</dbReference>
<gene>
    <name evidence="6" type="ORF">BX611_0048</name>
</gene>